<keyword evidence="2" id="KW-0472">Membrane</keyword>
<dbReference type="GO" id="GO:0006914">
    <property type="term" value="P:autophagy"/>
    <property type="evidence" value="ECO:0007669"/>
    <property type="project" value="TreeGrafter"/>
</dbReference>
<dbReference type="GO" id="GO:0034058">
    <property type="term" value="P:endosomal vesicle fusion"/>
    <property type="evidence" value="ECO:0007669"/>
    <property type="project" value="TreeGrafter"/>
</dbReference>
<proteinExistence type="inferred from homology"/>
<dbReference type="OrthoDB" id="5325112at2759"/>
<dbReference type="PANTHER" id="PTHR12894:SF49">
    <property type="entry name" value="VAM6_VPS39-LIKE PROTEIN"/>
    <property type="match status" value="1"/>
</dbReference>
<evidence type="ECO:0000259" key="6">
    <source>
        <dbReference type="Pfam" id="PF10366"/>
    </source>
</evidence>
<reference evidence="9" key="1">
    <citation type="journal article" date="2012" name="Science">
        <title>The Paleozoic origin of enzymatic lignin decomposition reconstructed from 31 fungal genomes.</title>
        <authorList>
            <person name="Floudas D."/>
            <person name="Binder M."/>
            <person name="Riley R."/>
            <person name="Barry K."/>
            <person name="Blanchette R.A."/>
            <person name="Henrissat B."/>
            <person name="Martinez A.T."/>
            <person name="Otillar R."/>
            <person name="Spatafora J.W."/>
            <person name="Yadav J.S."/>
            <person name="Aerts A."/>
            <person name="Benoit I."/>
            <person name="Boyd A."/>
            <person name="Carlson A."/>
            <person name="Copeland A."/>
            <person name="Coutinho P.M."/>
            <person name="de Vries R.P."/>
            <person name="Ferreira P."/>
            <person name="Findley K."/>
            <person name="Foster B."/>
            <person name="Gaskell J."/>
            <person name="Glotzer D."/>
            <person name="Gorecki P."/>
            <person name="Heitman J."/>
            <person name="Hesse C."/>
            <person name="Hori C."/>
            <person name="Igarashi K."/>
            <person name="Jurgens J.A."/>
            <person name="Kallen N."/>
            <person name="Kersten P."/>
            <person name="Kohler A."/>
            <person name="Kuees U."/>
            <person name="Kumar T.K.A."/>
            <person name="Kuo A."/>
            <person name="LaButti K."/>
            <person name="Larrondo L.F."/>
            <person name="Lindquist E."/>
            <person name="Ling A."/>
            <person name="Lombard V."/>
            <person name="Lucas S."/>
            <person name="Lundell T."/>
            <person name="Martin R."/>
            <person name="McLaughlin D.J."/>
            <person name="Morgenstern I."/>
            <person name="Morin E."/>
            <person name="Murat C."/>
            <person name="Nagy L.G."/>
            <person name="Nolan M."/>
            <person name="Ohm R.A."/>
            <person name="Patyshakuliyeva A."/>
            <person name="Rokas A."/>
            <person name="Ruiz-Duenas F.J."/>
            <person name="Sabat G."/>
            <person name="Salamov A."/>
            <person name="Samejima M."/>
            <person name="Schmutz J."/>
            <person name="Slot J.C."/>
            <person name="St John F."/>
            <person name="Stenlid J."/>
            <person name="Sun H."/>
            <person name="Sun S."/>
            <person name="Syed K."/>
            <person name="Tsang A."/>
            <person name="Wiebenga A."/>
            <person name="Young D."/>
            <person name="Pisabarro A."/>
            <person name="Eastwood D.C."/>
            <person name="Martin F."/>
            <person name="Cullen D."/>
            <person name="Grigoriev I.V."/>
            <person name="Hibbett D.S."/>
        </authorList>
    </citation>
    <scope>NUCLEOTIDE SEQUENCE [LARGE SCALE GENOMIC DNA]</scope>
    <source>
        <strain evidence="9">TFB10046</strain>
    </source>
</reference>
<dbReference type="KEGG" id="adl:AURDEDRAFT_116691"/>
<evidence type="ECO:0008006" key="10">
    <source>
        <dbReference type="Google" id="ProtNLM"/>
    </source>
</evidence>
<sequence length="770" mass="85379">MGALAGLGNYMTLGLGAKAKPSLVRVGEGEVMITREHASLFFGPDRKLSRLGGMEWPSAPEDISYVQNYLLGVTPGQQPSVHVRSSLSLQPAQTLPYPFATPPAGAATGSATVRLLSPQLLAVTPGEKNAATALWMLCMRPWSEQVDELVAKGAYADALALVDTLDNNALPDKDQRRKHIRGLLAVSYFARGEYDGAIDLFIELETNPARVVALYPANIAGRLGVPREGWVELFGGTPPPPPPPPASEHNTPEVEQEATMGARASIVGMSMIKGGLDKFLPSSASAAALKEKDADTQSIMSKEVAADPSSKRALETLVRYLSDRRQKAAGALAALHITPAAAPGYPRLSQTDLADVWALPDAPPAALAPAELVRYAQVVYTALFKSYLVIRPTLVGPLCRIENWCEVVEVEEELRARGMFTDLIDLYAGKKMHDQALRLLKELSEHDDDPRDKLDPTIRYLQKLPPSEVQTVFTWARWAFNVDSKLALNIFTLEESELPRAAVADYLEKIDPRLCMRFIEHLIYELPVKVTDQAFHDRLADLYLQAVVSGPKDERKETYDKLLKFISNPDAHYRPDRLFGHLPSEDLYEAKAILLGRLGRHEGALEIYVYKLQDYIEAEEYCKRVHRSSGDSSIFPLLLRILLRASLLQPALAFISRQSPRLDAQETIKLLPPLVPAGALREFLVQAVRQPIFDTRVVRDIAKARAEEVSRRLVALQERRVRVDDSRICPQCHKRIGGSVIAVHLPRGEVTHYQCREAFSKRLREGPIVH</sequence>
<dbReference type="eggNOG" id="KOG2063">
    <property type="taxonomic scope" value="Eukaryota"/>
</dbReference>
<dbReference type="InParanoid" id="J0WUR7"/>
<dbReference type="PROSITE" id="PS50236">
    <property type="entry name" value="CHCR"/>
    <property type="match status" value="1"/>
</dbReference>
<evidence type="ECO:0000313" key="9">
    <source>
        <dbReference type="Proteomes" id="UP000006514"/>
    </source>
</evidence>
<evidence type="ECO:0000259" key="7">
    <source>
        <dbReference type="Pfam" id="PF10367"/>
    </source>
</evidence>
<accession>J0WUR7</accession>
<dbReference type="GO" id="GO:0000329">
    <property type="term" value="C:fungal-type vacuole membrane"/>
    <property type="evidence" value="ECO:0007669"/>
    <property type="project" value="TreeGrafter"/>
</dbReference>
<comment type="subcellular location">
    <subcellularLocation>
        <location evidence="1">Endomembrane system</location>
        <topology evidence="1">Peripheral membrane protein</topology>
    </subcellularLocation>
</comment>
<evidence type="ECO:0000256" key="4">
    <source>
        <dbReference type="PROSITE-ProRule" id="PRU01006"/>
    </source>
</evidence>
<evidence type="ECO:0000256" key="1">
    <source>
        <dbReference type="ARBA" id="ARBA00004184"/>
    </source>
</evidence>
<comment type="similarity">
    <text evidence="3">Belongs to the VAM6/VPS39 family.</text>
</comment>
<feature type="domain" description="Vacuolar sorting protein 39/Transforming growth factor beta receptor-associated zinc finger" evidence="7">
    <location>
        <begin position="719"/>
        <end position="756"/>
    </location>
</feature>
<dbReference type="Proteomes" id="UP000006514">
    <property type="component" value="Unassembled WGS sequence"/>
</dbReference>
<dbReference type="EMBL" id="JH687836">
    <property type="protein sequence ID" value="EJD37691.1"/>
    <property type="molecule type" value="Genomic_DNA"/>
</dbReference>
<dbReference type="GO" id="GO:0006886">
    <property type="term" value="P:intracellular protein transport"/>
    <property type="evidence" value="ECO:0007669"/>
    <property type="project" value="UniProtKB-UniRule"/>
</dbReference>
<dbReference type="InterPro" id="IPR000547">
    <property type="entry name" value="Clathrin_H-chain/VPS_repeat"/>
</dbReference>
<evidence type="ECO:0000313" key="8">
    <source>
        <dbReference type="EMBL" id="EJD37691.1"/>
    </source>
</evidence>
<dbReference type="InterPro" id="IPR019452">
    <property type="entry name" value="VPS39/TGF_beta_rcpt-assoc_1"/>
</dbReference>
<dbReference type="FunCoup" id="J0WUR7">
    <property type="interactions" value="101"/>
</dbReference>
<feature type="region of interest" description="Disordered" evidence="5">
    <location>
        <begin position="234"/>
        <end position="257"/>
    </location>
</feature>
<dbReference type="Pfam" id="PF10367">
    <property type="entry name" value="zf-Vps39_C"/>
    <property type="match status" value="1"/>
</dbReference>
<gene>
    <name evidence="8" type="ORF">AURDEDRAFT_116691</name>
</gene>
<dbReference type="PANTHER" id="PTHR12894">
    <property type="entry name" value="CNH DOMAIN CONTAINING"/>
    <property type="match status" value="1"/>
</dbReference>
<organism evidence="8 9">
    <name type="scientific">Auricularia subglabra (strain TFB-10046 / SS5)</name>
    <name type="common">White-rot fungus</name>
    <name type="synonym">Auricularia delicata (strain TFB10046)</name>
    <dbReference type="NCBI Taxonomy" id="717982"/>
    <lineage>
        <taxon>Eukaryota</taxon>
        <taxon>Fungi</taxon>
        <taxon>Dikarya</taxon>
        <taxon>Basidiomycota</taxon>
        <taxon>Agaricomycotina</taxon>
        <taxon>Agaricomycetes</taxon>
        <taxon>Auriculariales</taxon>
        <taxon>Auriculariaceae</taxon>
        <taxon>Auricularia</taxon>
    </lineage>
</organism>
<evidence type="ECO:0000256" key="3">
    <source>
        <dbReference type="ARBA" id="ARBA00038201"/>
    </source>
</evidence>
<evidence type="ECO:0000256" key="5">
    <source>
        <dbReference type="SAM" id="MobiDB-lite"/>
    </source>
</evidence>
<name>J0WUR7_AURST</name>
<protein>
    <recommendedName>
        <fullName evidence="10">Vacuolar sorting protein 39/Transforming growth factor beta receptor-associated domain-containing protein</fullName>
    </recommendedName>
</protein>
<evidence type="ECO:0000256" key="2">
    <source>
        <dbReference type="ARBA" id="ARBA00023136"/>
    </source>
</evidence>
<dbReference type="OMA" id="EEYCNQV"/>
<keyword evidence="9" id="KW-1185">Reference proteome</keyword>
<feature type="domain" description="Vacuolar sorting protein 39/Transforming growth factor beta receptor-associated" evidence="6">
    <location>
        <begin position="379"/>
        <end position="479"/>
    </location>
</feature>
<dbReference type="AlphaFoldDB" id="J0WUR7"/>
<dbReference type="GO" id="GO:0012505">
    <property type="term" value="C:endomembrane system"/>
    <property type="evidence" value="ECO:0007669"/>
    <property type="project" value="UniProtKB-SubCell"/>
</dbReference>
<feature type="compositionally biased region" description="Pro residues" evidence="5">
    <location>
        <begin position="237"/>
        <end position="246"/>
    </location>
</feature>
<feature type="repeat" description="CHCR" evidence="4">
    <location>
        <begin position="491"/>
        <end position="651"/>
    </location>
</feature>
<dbReference type="Pfam" id="PF10366">
    <property type="entry name" value="Vps39_1"/>
    <property type="match status" value="1"/>
</dbReference>
<dbReference type="InterPro" id="IPR019453">
    <property type="entry name" value="VPS39/TGFA1_Znf"/>
</dbReference>
<dbReference type="InterPro" id="IPR032914">
    <property type="entry name" value="Vam6/VPS39/TRAP1"/>
</dbReference>